<protein>
    <submittedName>
        <fullName evidence="1">Uncharacterized protein</fullName>
    </submittedName>
</protein>
<comment type="caution">
    <text evidence="1">The sequence shown here is derived from an EMBL/GenBank/DDBJ whole genome shotgun (WGS) entry which is preliminary data.</text>
</comment>
<sequence>METQVKRWQQKVSTKQTNSAWVTKAWLMADRHWTKSMCDRAFEWAKRQGLWQVNPIHGEEEASLVIERLFSTEEQEGEAFSQSGSFATEDTNGSFLTKEVNVDEASKVTSSSEVFGDGGSSFKMADKIGLQVTDLSAKFDALSDLQGQALTGSLEEKQEDIKAIFAEITKKDVALNNTLVRARYHDPAPSWLLAVPFILKCCALLSTEHGREQLRLGGSLVHLLNFTSGMVKWFHRGSKVLLLHLHKETCKLSEFSLKTFKIQSHPGGIQTCAVDIELDSSAHIAPRSLIEVEDDEHLWACMKYTACACSAWFRGLYANGLFLSAHVAKKLIPYGWALTEGYGFLASMCAERGYCLYRVKPKLHMQEHFPNLILSLEL</sequence>
<dbReference type="EMBL" id="CAXAMN010010335">
    <property type="protein sequence ID" value="CAK9031501.1"/>
    <property type="molecule type" value="Genomic_DNA"/>
</dbReference>
<organism evidence="1 2">
    <name type="scientific">Durusdinium trenchii</name>
    <dbReference type="NCBI Taxonomy" id="1381693"/>
    <lineage>
        <taxon>Eukaryota</taxon>
        <taxon>Sar</taxon>
        <taxon>Alveolata</taxon>
        <taxon>Dinophyceae</taxon>
        <taxon>Suessiales</taxon>
        <taxon>Symbiodiniaceae</taxon>
        <taxon>Durusdinium</taxon>
    </lineage>
</organism>
<reference evidence="1 2" key="1">
    <citation type="submission" date="2024-02" db="EMBL/GenBank/DDBJ databases">
        <authorList>
            <person name="Chen Y."/>
            <person name="Shah S."/>
            <person name="Dougan E. K."/>
            <person name="Thang M."/>
            <person name="Chan C."/>
        </authorList>
    </citation>
    <scope>NUCLEOTIDE SEQUENCE [LARGE SCALE GENOMIC DNA]</scope>
</reference>
<accession>A0ABP0KX70</accession>
<name>A0ABP0KX70_9DINO</name>
<evidence type="ECO:0000313" key="2">
    <source>
        <dbReference type="Proteomes" id="UP001642484"/>
    </source>
</evidence>
<gene>
    <name evidence="1" type="ORF">CCMP2556_LOCUS18309</name>
</gene>
<proteinExistence type="predicted"/>
<dbReference type="Proteomes" id="UP001642484">
    <property type="component" value="Unassembled WGS sequence"/>
</dbReference>
<keyword evidence="2" id="KW-1185">Reference proteome</keyword>
<evidence type="ECO:0000313" key="1">
    <source>
        <dbReference type="EMBL" id="CAK9031501.1"/>
    </source>
</evidence>